<keyword evidence="2" id="KW-1185">Reference proteome</keyword>
<evidence type="ECO:0000313" key="1">
    <source>
        <dbReference type="EMBL" id="RMX41387.1"/>
    </source>
</evidence>
<reference evidence="1 2" key="1">
    <citation type="journal article" date="2018" name="Sci. Rep.">
        <title>Comparative analysis of the Pocillopora damicornis genome highlights role of immune system in coral evolution.</title>
        <authorList>
            <person name="Cunning R."/>
            <person name="Bay R.A."/>
            <person name="Gillette P."/>
            <person name="Baker A.C."/>
            <person name="Traylor-Knowles N."/>
        </authorList>
    </citation>
    <scope>NUCLEOTIDE SEQUENCE [LARGE SCALE GENOMIC DNA]</scope>
    <source>
        <strain evidence="1">RSMAS</strain>
        <tissue evidence="1">Whole animal</tissue>
    </source>
</reference>
<protein>
    <submittedName>
        <fullName evidence="1">Uncharacterized protein</fullName>
    </submittedName>
</protein>
<accession>A0A3M6TJ00</accession>
<gene>
    <name evidence="1" type="ORF">pdam_00016822</name>
</gene>
<dbReference type="AlphaFoldDB" id="A0A3M6TJ00"/>
<feature type="non-terminal residue" evidence="1">
    <location>
        <position position="564"/>
    </location>
</feature>
<evidence type="ECO:0000313" key="2">
    <source>
        <dbReference type="Proteomes" id="UP000275408"/>
    </source>
</evidence>
<comment type="caution">
    <text evidence="1">The sequence shown here is derived from an EMBL/GenBank/DDBJ whole genome shotgun (WGS) entry which is preliminary data.</text>
</comment>
<dbReference type="OrthoDB" id="10453195at2759"/>
<dbReference type="Proteomes" id="UP000275408">
    <property type="component" value="Unassembled WGS sequence"/>
</dbReference>
<dbReference type="EMBL" id="RCHS01003500">
    <property type="protein sequence ID" value="RMX41387.1"/>
    <property type="molecule type" value="Genomic_DNA"/>
</dbReference>
<name>A0A3M6TJ00_POCDA</name>
<organism evidence="1 2">
    <name type="scientific">Pocillopora damicornis</name>
    <name type="common">Cauliflower coral</name>
    <name type="synonym">Millepora damicornis</name>
    <dbReference type="NCBI Taxonomy" id="46731"/>
    <lineage>
        <taxon>Eukaryota</taxon>
        <taxon>Metazoa</taxon>
        <taxon>Cnidaria</taxon>
        <taxon>Anthozoa</taxon>
        <taxon>Hexacorallia</taxon>
        <taxon>Scleractinia</taxon>
        <taxon>Astrocoeniina</taxon>
        <taxon>Pocilloporidae</taxon>
        <taxon>Pocillopora</taxon>
    </lineage>
</organism>
<feature type="non-terminal residue" evidence="1">
    <location>
        <position position="1"/>
    </location>
</feature>
<proteinExistence type="predicted"/>
<sequence>DILQFIQSVIFPPYPSIECKGPFGQLPERCLCVVVGIAPHCGSSTTSYVFCRKIDGSGIAKGKTFQLQTLKKIFFWKNEEVTNGKLKVGCILECQIHTSYAEFVSFRWNVCCERKHQPGLVVAIARDCGSSTTSNVFCRKINSSGTGEGEPFQLQKLENRSFWTNEEVTKEGLKVGCLLEYQVESSCQSHLRRSSKLFIFCGNCSLYVLQHQPGLNTSPLIPTCGCCVVVAIAQNCGSSTTSNVFCQKINSSGTGEGKPFQLQKLENRSFWTNEEVTKKRLNVGCLLEYQVESSCQSHLGRSSKLFIFRGNVSCKPQLMILFPSLGARGDRKKKALSWNEGVEDVDKILMDLEDDESVYRGLKEAHECFNLEFHRLQAHSACARIFFIGIRAGTINNERITLETINGEWSEMPLNCRESLVLSTEPVHLQLKRPWDVADDVVGGVAVVKFDEARKATCEGLISRYKPLVILRDEEPVEMLNEFDEVIPVPGRWHVLFDTGNEVATGISRELLLKLNLQPDPNKKRKAKLPGGGSGEFETIQIVLAIRGYQFSVCALSTFVFVTI</sequence>